<accession>A0AAW1P522</accession>
<proteinExistence type="predicted"/>
<dbReference type="AlphaFoldDB" id="A0AAW1P522"/>
<sequence length="1180" mass="128196">MWSGESLFQNRGRAEAEARKSNSRPAWAQSWSAEAAQRAGQDPSFQPLRQSHQDKGPVQTMDTPAEGFSIPAHRRGGSGASFLPQETGLGQNDGSLANTPPLEHGACTQIKSPRPVESPMRTKAAAPKLAVPVTVEANPLPPRNKPRARRTTVDMSRANSSPRPSARAMDGGIVKMGRREAWARFLAYEACMQLCLQSGPKCREAQMFLGERCNALRDAFEFTHLLLKPATKETPEIGATIAWHALLLWDDSEMVLPKLGFGPQTMRTSVVRVTVARMSSHDPRLPIHPSGVNPLYVCMRPRSSDAVQWHFTEVENTGRGKVVDPLEVRTADMHHELVLEIRNAQGVLASGTLSASDLWKVASNQYTMDVGKAPKKKGLIGLISNFCNTGRPSDDDSFGKRWVELYDPRGGSRAMASVLLSAWIAQQETTFMAAAPMTGNTLPEGSSHDQGGTANSGQQQISAWQVYDLTLMAAINALDCGPRKLEPLGEWKWLLAQFASAHGIRPSYAVLTHMRWVMRPENATATADCLKLLCTSLGPLEKMQTEGTLLQQETAILKRLEEDCEELLARCFENYYALSENAPGGILDGGVGAAESPAPALAPAVELSALMRAVLQPVDHQWMTERFRIAAGNRYRRLAAACDDQLPFSREAKAAQAADPSSPAPAMHEGQLGLENDAEVAYARLGALSQAIKNELQNDLKIHDAAILPAFCNLPQITAAEYSTEFLVKLVNSLAQFPPPQPTQPAVDLMVTLGQQQEYFSWHNLLPPAGHPGSLDALKVFGPYVQQWIDGSQDALCHRCKVLEASTFAATVNADMPHEEGRALVAPLVEEMLARLDAEILRYERVIQYWPVFGPLLEGAVCAVLRESTAAVARQCGLSQVHHNHNPQGPHRRQASAQRLGSPTRDRGWRWAAAQPVGPGSYAALQPHEAVLLNSFKRLLAVVPQTEHKLSHWAGGALPSQAPPTPHTGPPSAQHRPESALASPHAGGAREYAGPGVEITLGGGMGPSLGAQFAQAVKEVRSAYAGAVTSCAERIAGAVFSAHSITALLQQHRLSPEPSAMSAQLEPALVALEEVMQSLRQVLDARVFVSLGRGLWDCTAREVFDYTEELQEEHHKDAWRGRQNASAALGVVDNVFTSIISSALRHDVQSKDLDLPWHSARAHDLLADNTAAVNLSYTVY</sequence>
<reference evidence="2 3" key="1">
    <citation type="journal article" date="2024" name="Nat. Commun.">
        <title>Phylogenomics reveals the evolutionary origins of lichenization in chlorophyte algae.</title>
        <authorList>
            <person name="Puginier C."/>
            <person name="Libourel C."/>
            <person name="Otte J."/>
            <person name="Skaloud P."/>
            <person name="Haon M."/>
            <person name="Grisel S."/>
            <person name="Petersen M."/>
            <person name="Berrin J.G."/>
            <person name="Delaux P.M."/>
            <person name="Dal Grande F."/>
            <person name="Keller J."/>
        </authorList>
    </citation>
    <scope>NUCLEOTIDE SEQUENCE [LARGE SCALE GENOMIC DNA]</scope>
    <source>
        <strain evidence="2 3">SAG 2036</strain>
    </source>
</reference>
<feature type="compositionally biased region" description="Low complexity" evidence="1">
    <location>
        <begin position="26"/>
        <end position="39"/>
    </location>
</feature>
<feature type="compositionally biased region" description="Basic residues" evidence="1">
    <location>
        <begin position="882"/>
        <end position="894"/>
    </location>
</feature>
<feature type="compositionally biased region" description="Polar residues" evidence="1">
    <location>
        <begin position="88"/>
        <end position="98"/>
    </location>
</feature>
<feature type="region of interest" description="Disordered" evidence="1">
    <location>
        <begin position="437"/>
        <end position="456"/>
    </location>
</feature>
<dbReference type="Proteomes" id="UP001465755">
    <property type="component" value="Unassembled WGS sequence"/>
</dbReference>
<keyword evidence="3" id="KW-1185">Reference proteome</keyword>
<organism evidence="2 3">
    <name type="scientific">Symbiochloris irregularis</name>
    <dbReference type="NCBI Taxonomy" id="706552"/>
    <lineage>
        <taxon>Eukaryota</taxon>
        <taxon>Viridiplantae</taxon>
        <taxon>Chlorophyta</taxon>
        <taxon>core chlorophytes</taxon>
        <taxon>Trebouxiophyceae</taxon>
        <taxon>Trebouxiales</taxon>
        <taxon>Trebouxiaceae</taxon>
        <taxon>Symbiochloris</taxon>
    </lineage>
</organism>
<evidence type="ECO:0000256" key="1">
    <source>
        <dbReference type="SAM" id="MobiDB-lite"/>
    </source>
</evidence>
<feature type="compositionally biased region" description="Polar residues" evidence="1">
    <location>
        <begin position="438"/>
        <end position="456"/>
    </location>
</feature>
<evidence type="ECO:0000313" key="3">
    <source>
        <dbReference type="Proteomes" id="UP001465755"/>
    </source>
</evidence>
<evidence type="ECO:0000313" key="2">
    <source>
        <dbReference type="EMBL" id="KAK9805113.1"/>
    </source>
</evidence>
<feature type="region of interest" description="Disordered" evidence="1">
    <location>
        <begin position="1"/>
        <end position="169"/>
    </location>
</feature>
<protein>
    <submittedName>
        <fullName evidence="2">Uncharacterized protein</fullName>
    </submittedName>
</protein>
<feature type="compositionally biased region" description="Low complexity" evidence="1">
    <location>
        <begin position="156"/>
        <end position="168"/>
    </location>
</feature>
<feature type="region of interest" description="Disordered" evidence="1">
    <location>
        <begin position="881"/>
        <end position="907"/>
    </location>
</feature>
<dbReference type="PANTHER" id="PTHR31110:SF2">
    <property type="entry name" value="PESTICIDAL CRYSTAL CRY8BA PROTEIN"/>
    <property type="match status" value="1"/>
</dbReference>
<dbReference type="EMBL" id="JALJOQ010000045">
    <property type="protein sequence ID" value="KAK9805113.1"/>
    <property type="molecule type" value="Genomic_DNA"/>
</dbReference>
<feature type="region of interest" description="Disordered" evidence="1">
    <location>
        <begin position="954"/>
        <end position="994"/>
    </location>
</feature>
<name>A0AAW1P522_9CHLO</name>
<dbReference type="PANTHER" id="PTHR31110">
    <property type="entry name" value="PESTICIDAL CRYSTAL CRY8BA PROTEIN"/>
    <property type="match status" value="1"/>
</dbReference>
<gene>
    <name evidence="2" type="ORF">WJX73_010312</name>
</gene>
<comment type="caution">
    <text evidence="2">The sequence shown here is derived from an EMBL/GenBank/DDBJ whole genome shotgun (WGS) entry which is preliminary data.</text>
</comment>